<evidence type="ECO:0008006" key="3">
    <source>
        <dbReference type="Google" id="ProtNLM"/>
    </source>
</evidence>
<protein>
    <recommendedName>
        <fullName evidence="3">Protein kinase domain-containing protein</fullName>
    </recommendedName>
</protein>
<proteinExistence type="predicted"/>
<accession>A0A397I9Z6</accession>
<dbReference type="EMBL" id="PQFF01000258">
    <property type="protein sequence ID" value="RHZ69640.1"/>
    <property type="molecule type" value="Genomic_DNA"/>
</dbReference>
<evidence type="ECO:0000313" key="2">
    <source>
        <dbReference type="Proteomes" id="UP000266861"/>
    </source>
</evidence>
<comment type="caution">
    <text evidence="1">The sequence shown here is derived from an EMBL/GenBank/DDBJ whole genome shotgun (WGS) entry which is preliminary data.</text>
</comment>
<name>A0A397I9Z6_9GLOM</name>
<dbReference type="OrthoDB" id="2139971at2759"/>
<sequence length="144" mass="16884">MAGVECYIRKMVCKQTFQKSIKNQIDNINELQYWPGTITSTIDNNFTFTDVIGHITKVTPNRTQLKHLYSKIPSQSILPNSKNQECHHIHILWNTKDPETHEYMMILRYYSGGSLRNYLNNNFGNIHLNNKLEHLYNIANELSE</sequence>
<evidence type="ECO:0000313" key="1">
    <source>
        <dbReference type="EMBL" id="RHZ69640.1"/>
    </source>
</evidence>
<keyword evidence="2" id="KW-1185">Reference proteome</keyword>
<dbReference type="AlphaFoldDB" id="A0A397I9Z6"/>
<organism evidence="1 2">
    <name type="scientific">Diversispora epigaea</name>
    <dbReference type="NCBI Taxonomy" id="1348612"/>
    <lineage>
        <taxon>Eukaryota</taxon>
        <taxon>Fungi</taxon>
        <taxon>Fungi incertae sedis</taxon>
        <taxon>Mucoromycota</taxon>
        <taxon>Glomeromycotina</taxon>
        <taxon>Glomeromycetes</taxon>
        <taxon>Diversisporales</taxon>
        <taxon>Diversisporaceae</taxon>
        <taxon>Diversispora</taxon>
    </lineage>
</organism>
<gene>
    <name evidence="1" type="ORF">Glove_281g49</name>
</gene>
<dbReference type="Proteomes" id="UP000266861">
    <property type="component" value="Unassembled WGS sequence"/>
</dbReference>
<reference evidence="1 2" key="1">
    <citation type="submission" date="2018-08" db="EMBL/GenBank/DDBJ databases">
        <title>Genome and evolution of the arbuscular mycorrhizal fungus Diversispora epigaea (formerly Glomus versiforme) and its bacterial endosymbionts.</title>
        <authorList>
            <person name="Sun X."/>
            <person name="Fei Z."/>
            <person name="Harrison M."/>
        </authorList>
    </citation>
    <scope>NUCLEOTIDE SEQUENCE [LARGE SCALE GENOMIC DNA]</scope>
    <source>
        <strain evidence="1 2">IT104</strain>
    </source>
</reference>